<dbReference type="EMBL" id="NPCC01000004">
    <property type="protein sequence ID" value="PAE90799.1"/>
    <property type="molecule type" value="Genomic_DNA"/>
</dbReference>
<dbReference type="Proteomes" id="UP000216207">
    <property type="component" value="Unassembled WGS sequence"/>
</dbReference>
<proteinExistence type="predicted"/>
<sequence length="92" mass="10204">MNNYPKDVYGYSDLKQIELAIQAAQHAVGQATHSMDPDQIENANAALKQAREQFTHALAHQHNMDNAFAAHSSALLDQAAHQLHEAEEDLQD</sequence>
<accession>A0A268P5K0</accession>
<reference evidence="1 2" key="1">
    <citation type="submission" date="2017-07" db="EMBL/GenBank/DDBJ databases">
        <title>Isolation and whole genome analysis of endospore-forming bacteria from heroin.</title>
        <authorList>
            <person name="Kalinowski J."/>
            <person name="Ahrens B."/>
            <person name="Al-Dilaimi A."/>
            <person name="Winkler A."/>
            <person name="Wibberg D."/>
            <person name="Schleenbecker U."/>
            <person name="Ruckert C."/>
            <person name="Wolfel R."/>
            <person name="Grass G."/>
        </authorList>
    </citation>
    <scope>NUCLEOTIDE SEQUENCE [LARGE SCALE GENOMIC DNA]</scope>
    <source>
        <strain evidence="1 2">7539</strain>
    </source>
</reference>
<gene>
    <name evidence="1" type="ORF">CHH72_02660</name>
</gene>
<dbReference type="InterPro" id="IPR020314">
    <property type="entry name" value="Uncharacterised_YpzA"/>
</dbReference>
<comment type="caution">
    <text evidence="1">The sequence shown here is derived from an EMBL/GenBank/DDBJ whole genome shotgun (WGS) entry which is preliminary data.</text>
</comment>
<evidence type="ECO:0000313" key="1">
    <source>
        <dbReference type="EMBL" id="PAE90799.1"/>
    </source>
</evidence>
<dbReference type="AlphaFoldDB" id="A0A268P5K0"/>
<dbReference type="Pfam" id="PF10819">
    <property type="entry name" value="DUF2564"/>
    <property type="match status" value="1"/>
</dbReference>
<protein>
    <submittedName>
        <fullName evidence="1">DUF2564 domain-containing protein</fullName>
    </submittedName>
</protein>
<dbReference type="RefSeq" id="WP_011246842.1">
    <property type="nucleotide sequence ID" value="NZ_BOQQ01000010.1"/>
</dbReference>
<organism evidence="1 2">
    <name type="scientific">Shouchella clausii</name>
    <name type="common">Alkalihalobacillus clausii</name>
    <dbReference type="NCBI Taxonomy" id="79880"/>
    <lineage>
        <taxon>Bacteria</taxon>
        <taxon>Bacillati</taxon>
        <taxon>Bacillota</taxon>
        <taxon>Bacilli</taxon>
        <taxon>Bacillales</taxon>
        <taxon>Bacillaceae</taxon>
        <taxon>Shouchella</taxon>
    </lineage>
</organism>
<dbReference type="OMA" id="QVEMFVE"/>
<evidence type="ECO:0000313" key="2">
    <source>
        <dbReference type="Proteomes" id="UP000216207"/>
    </source>
</evidence>
<name>A0A268P5K0_SHOCL</name>